<organism evidence="7 8">
    <name type="scientific">Roseovarius spongiae</name>
    <dbReference type="NCBI Taxonomy" id="2320272"/>
    <lineage>
        <taxon>Bacteria</taxon>
        <taxon>Pseudomonadati</taxon>
        <taxon>Pseudomonadota</taxon>
        <taxon>Alphaproteobacteria</taxon>
        <taxon>Rhodobacterales</taxon>
        <taxon>Roseobacteraceae</taxon>
        <taxon>Roseovarius</taxon>
    </lineage>
</organism>
<evidence type="ECO:0000313" key="7">
    <source>
        <dbReference type="EMBL" id="RKF13362.1"/>
    </source>
</evidence>
<dbReference type="GO" id="GO:0033744">
    <property type="term" value="F:L-methionine:thioredoxin-disulfide S-oxidoreductase activity"/>
    <property type="evidence" value="ECO:0007669"/>
    <property type="project" value="RHEA"/>
</dbReference>
<dbReference type="GO" id="GO:0008113">
    <property type="term" value="F:peptide-methionine (S)-S-oxide reductase activity"/>
    <property type="evidence" value="ECO:0007669"/>
    <property type="project" value="UniProtKB-UniRule"/>
</dbReference>
<dbReference type="AlphaFoldDB" id="A0A3A8AVJ1"/>
<keyword evidence="1 4" id="KW-0560">Oxidoreductase</keyword>
<dbReference type="Gene3D" id="3.30.1060.10">
    <property type="entry name" value="Peptide methionine sulphoxide reductase MsrA"/>
    <property type="match status" value="1"/>
</dbReference>
<dbReference type="InterPro" id="IPR002569">
    <property type="entry name" value="Met_Sox_Rdtase_MsrA_dom"/>
</dbReference>
<evidence type="ECO:0000256" key="2">
    <source>
        <dbReference type="ARBA" id="ARBA00047806"/>
    </source>
</evidence>
<dbReference type="HAMAP" id="MF_01401">
    <property type="entry name" value="MsrA"/>
    <property type="match status" value="1"/>
</dbReference>
<dbReference type="NCBIfam" id="TIGR00401">
    <property type="entry name" value="msrA"/>
    <property type="match status" value="1"/>
</dbReference>
<proteinExistence type="inferred from homology"/>
<evidence type="ECO:0000256" key="3">
    <source>
        <dbReference type="ARBA" id="ARBA00048782"/>
    </source>
</evidence>
<sequence>MSTSTTKVKTLLLGALIVLGLCVQSNRARAAQTEVLTVAGGCFWCVEADFESVKGVTEVISGYTGGMLENPTYKDVTAGGTGHYEAAQIYYDPARVSRDTLLSLFFRSIDPLDAGGQFCDRGDSYRTAIFVGSEAERQAAERAKSDAQKALGQAIVTPILPRKTFYKAEDYHQDYYKSDDRLAFSSVGIGVKKSTAYKRYRKGCRRDDRVRALWGDAAPFAKGH</sequence>
<dbReference type="EC" id="1.8.4.11" evidence="4"/>
<comment type="function">
    <text evidence="4">Has an important function as a repair enzyme for proteins that have been inactivated by oxidation. Catalyzes the reversible oxidation-reduction of methionine sulfoxide in proteins to methionine.</text>
</comment>
<comment type="caution">
    <text evidence="7">The sequence shown here is derived from an EMBL/GenBank/DDBJ whole genome shotgun (WGS) entry which is preliminary data.</text>
</comment>
<evidence type="ECO:0000256" key="4">
    <source>
        <dbReference type="HAMAP-Rule" id="MF_01401"/>
    </source>
</evidence>
<dbReference type="RefSeq" id="WP_121167944.1">
    <property type="nucleotide sequence ID" value="NZ_RAPE01000004.1"/>
</dbReference>
<evidence type="ECO:0000256" key="5">
    <source>
        <dbReference type="SAM" id="SignalP"/>
    </source>
</evidence>
<feature type="domain" description="Peptide methionine sulphoxide reductase MsrA" evidence="6">
    <location>
        <begin position="36"/>
        <end position="179"/>
    </location>
</feature>
<comment type="catalytic activity">
    <reaction evidence="2 4">
        <text>L-methionyl-[protein] + [thioredoxin]-disulfide + H2O = L-methionyl-(S)-S-oxide-[protein] + [thioredoxin]-dithiol</text>
        <dbReference type="Rhea" id="RHEA:14217"/>
        <dbReference type="Rhea" id="RHEA-COMP:10698"/>
        <dbReference type="Rhea" id="RHEA-COMP:10700"/>
        <dbReference type="Rhea" id="RHEA-COMP:12313"/>
        <dbReference type="Rhea" id="RHEA-COMP:12315"/>
        <dbReference type="ChEBI" id="CHEBI:15377"/>
        <dbReference type="ChEBI" id="CHEBI:16044"/>
        <dbReference type="ChEBI" id="CHEBI:29950"/>
        <dbReference type="ChEBI" id="CHEBI:44120"/>
        <dbReference type="ChEBI" id="CHEBI:50058"/>
        <dbReference type="EC" id="1.8.4.11"/>
    </reaction>
</comment>
<gene>
    <name evidence="4 7" type="primary">msrA</name>
    <name evidence="7" type="ORF">D6850_13735</name>
</gene>
<comment type="similarity">
    <text evidence="4">Belongs to the MsrA Met sulfoxide reductase family.</text>
</comment>
<evidence type="ECO:0000313" key="8">
    <source>
        <dbReference type="Proteomes" id="UP000281128"/>
    </source>
</evidence>
<feature type="signal peptide" evidence="5">
    <location>
        <begin position="1"/>
        <end position="30"/>
    </location>
</feature>
<dbReference type="OrthoDB" id="4174719at2"/>
<dbReference type="Pfam" id="PF01625">
    <property type="entry name" value="PMSR"/>
    <property type="match status" value="1"/>
</dbReference>
<evidence type="ECO:0000259" key="6">
    <source>
        <dbReference type="Pfam" id="PF01625"/>
    </source>
</evidence>
<feature type="chain" id="PRO_5017444342" description="Peptide methionine sulfoxide reductase MsrA" evidence="5">
    <location>
        <begin position="31"/>
        <end position="224"/>
    </location>
</feature>
<feature type="active site" evidence="4">
    <location>
        <position position="42"/>
    </location>
</feature>
<protein>
    <recommendedName>
        <fullName evidence="4">Peptide methionine sulfoxide reductase MsrA</fullName>
        <shortName evidence="4">Protein-methionine-S-oxide reductase</shortName>
        <ecNumber evidence="4">1.8.4.11</ecNumber>
    </recommendedName>
    <alternativeName>
        <fullName evidence="4">Peptide-methionine (S)-S-oxide reductase</fullName>
        <shortName evidence="4">Peptide Met(O) reductase</shortName>
    </alternativeName>
</protein>
<comment type="catalytic activity">
    <reaction evidence="3 4">
        <text>[thioredoxin]-disulfide + L-methionine + H2O = L-methionine (S)-S-oxide + [thioredoxin]-dithiol</text>
        <dbReference type="Rhea" id="RHEA:19993"/>
        <dbReference type="Rhea" id="RHEA-COMP:10698"/>
        <dbReference type="Rhea" id="RHEA-COMP:10700"/>
        <dbReference type="ChEBI" id="CHEBI:15377"/>
        <dbReference type="ChEBI" id="CHEBI:29950"/>
        <dbReference type="ChEBI" id="CHEBI:50058"/>
        <dbReference type="ChEBI" id="CHEBI:57844"/>
        <dbReference type="ChEBI" id="CHEBI:58772"/>
        <dbReference type="EC" id="1.8.4.11"/>
    </reaction>
</comment>
<keyword evidence="8" id="KW-1185">Reference proteome</keyword>
<keyword evidence="5" id="KW-0732">Signal</keyword>
<dbReference type="InterPro" id="IPR036509">
    <property type="entry name" value="Met_Sox_Rdtase_MsrA_sf"/>
</dbReference>
<dbReference type="SUPFAM" id="SSF55068">
    <property type="entry name" value="Peptide methionine sulfoxide reductase"/>
    <property type="match status" value="1"/>
</dbReference>
<dbReference type="PANTHER" id="PTHR43774:SF1">
    <property type="entry name" value="PEPTIDE METHIONINE SULFOXIDE REDUCTASE MSRA 2"/>
    <property type="match status" value="1"/>
</dbReference>
<evidence type="ECO:0000256" key="1">
    <source>
        <dbReference type="ARBA" id="ARBA00023002"/>
    </source>
</evidence>
<accession>A0A3A8AVJ1</accession>
<reference evidence="7 8" key="1">
    <citation type="submission" date="2018-09" db="EMBL/GenBank/DDBJ databases">
        <title>Roseovarius spongiae sp. nov., isolated from a marine sponge.</title>
        <authorList>
            <person name="Zhuang L."/>
            <person name="Luo L."/>
        </authorList>
    </citation>
    <scope>NUCLEOTIDE SEQUENCE [LARGE SCALE GENOMIC DNA]</scope>
    <source>
        <strain evidence="7 8">HN-E21</strain>
    </source>
</reference>
<dbReference type="Proteomes" id="UP000281128">
    <property type="component" value="Unassembled WGS sequence"/>
</dbReference>
<dbReference type="EMBL" id="RAPE01000004">
    <property type="protein sequence ID" value="RKF13362.1"/>
    <property type="molecule type" value="Genomic_DNA"/>
</dbReference>
<name>A0A3A8AVJ1_9RHOB</name>
<dbReference type="PANTHER" id="PTHR43774">
    <property type="entry name" value="PEPTIDE METHIONINE SULFOXIDE REDUCTASE"/>
    <property type="match status" value="1"/>
</dbReference>